<dbReference type="SUPFAM" id="SSF140566">
    <property type="entry name" value="FlgN-like"/>
    <property type="match status" value="1"/>
</dbReference>
<organism evidence="1 3">
    <name type="scientific">Candidatus Erwinia dacicola</name>
    <dbReference type="NCBI Taxonomy" id="252393"/>
    <lineage>
        <taxon>Bacteria</taxon>
        <taxon>Pseudomonadati</taxon>
        <taxon>Pseudomonadota</taxon>
        <taxon>Gammaproteobacteria</taxon>
        <taxon>Enterobacterales</taxon>
        <taxon>Erwiniaceae</taxon>
        <taxon>Erwinia</taxon>
    </lineage>
</organism>
<evidence type="ECO:0000313" key="4">
    <source>
        <dbReference type="Proteomes" id="UP000244334"/>
    </source>
</evidence>
<name>A0A1E7Z080_9GAMM</name>
<sequence length="80" mass="9373">MQKKRPGVPYSRHPELARRWSSIQNHTVKLRDTNLHNDMLLNHQINHKEHAVQVLKLYQAQKFYSPDGQPIHSAPVSRKA</sequence>
<dbReference type="GO" id="GO:0044780">
    <property type="term" value="P:bacterial-type flagellum assembly"/>
    <property type="evidence" value="ECO:0007669"/>
    <property type="project" value="InterPro"/>
</dbReference>
<accession>A0A1E7Z080</accession>
<reference evidence="1 3" key="1">
    <citation type="submission" date="2016-07" db="EMBL/GenBank/DDBJ databases">
        <authorList>
            <person name="Yuval B."/>
        </authorList>
    </citation>
    <scope>NUCLEOTIDE SEQUENCE [LARGE SCALE GENOMIC DNA]</scope>
    <source>
        <strain evidence="1 3">IL</strain>
    </source>
</reference>
<dbReference type="EMBL" id="LJAM02000322">
    <property type="protein sequence ID" value="RAP70527.1"/>
    <property type="molecule type" value="Genomic_DNA"/>
</dbReference>
<comment type="caution">
    <text evidence="1">The sequence shown here is derived from an EMBL/GenBank/DDBJ whole genome shotgun (WGS) entry which is preliminary data.</text>
</comment>
<evidence type="ECO:0000313" key="2">
    <source>
        <dbReference type="EMBL" id="RAP70527.1"/>
    </source>
</evidence>
<dbReference type="EMBL" id="MAYS01000285">
    <property type="protein sequence ID" value="OFC62190.1"/>
    <property type="molecule type" value="Genomic_DNA"/>
</dbReference>
<dbReference type="AlphaFoldDB" id="A0A1E7Z080"/>
<gene>
    <name evidence="2" type="ORF">ACZ87_02668</name>
    <name evidence="1" type="ORF">BBW68_10590</name>
</gene>
<dbReference type="Proteomes" id="UP000243534">
    <property type="component" value="Unassembled WGS sequence"/>
</dbReference>
<protein>
    <submittedName>
        <fullName evidence="2">FlgN family protein</fullName>
    </submittedName>
</protein>
<dbReference type="Gene3D" id="1.20.58.300">
    <property type="entry name" value="FlgN-like"/>
    <property type="match status" value="1"/>
</dbReference>
<dbReference type="InterPro" id="IPR036679">
    <property type="entry name" value="FlgN-like_sf"/>
</dbReference>
<reference evidence="2 4" key="2">
    <citation type="submission" date="2018-04" db="EMBL/GenBank/DDBJ databases">
        <title>Genomes of the Obligate Erwinia dacicola and Facultative Enterobacter sp. OLF Endosymbionts of the Olive Fruit fly, Bactrocera oleae.</title>
        <authorList>
            <person name="Estes A.M."/>
            <person name="Hearn D.J."/>
            <person name="Agarwal S."/>
            <person name="Pierson E.A."/>
            <person name="Dunning-Hotopp J.C."/>
        </authorList>
    </citation>
    <scope>NUCLEOTIDE SEQUENCE [LARGE SCALE GENOMIC DNA]</scope>
    <source>
        <strain evidence="2 4">Oroville</strain>
    </source>
</reference>
<evidence type="ECO:0000313" key="3">
    <source>
        <dbReference type="Proteomes" id="UP000243534"/>
    </source>
</evidence>
<dbReference type="Proteomes" id="UP000244334">
    <property type="component" value="Unassembled WGS sequence"/>
</dbReference>
<evidence type="ECO:0000313" key="1">
    <source>
        <dbReference type="EMBL" id="OFC62190.1"/>
    </source>
</evidence>
<keyword evidence="4" id="KW-1185">Reference proteome</keyword>
<proteinExistence type="predicted"/>